<protein>
    <submittedName>
        <fullName evidence="2">Uncharacterized protein</fullName>
    </submittedName>
</protein>
<keyword evidence="1" id="KW-0472">Membrane</keyword>
<accession>A0A922M0G2</accession>
<dbReference type="AlphaFoldDB" id="A0A922M0G2"/>
<evidence type="ECO:0000256" key="1">
    <source>
        <dbReference type="SAM" id="Phobius"/>
    </source>
</evidence>
<organism evidence="2 3">
    <name type="scientific">Spodoptera exigua</name>
    <name type="common">Beet armyworm</name>
    <name type="synonym">Noctua fulgens</name>
    <dbReference type="NCBI Taxonomy" id="7107"/>
    <lineage>
        <taxon>Eukaryota</taxon>
        <taxon>Metazoa</taxon>
        <taxon>Ecdysozoa</taxon>
        <taxon>Arthropoda</taxon>
        <taxon>Hexapoda</taxon>
        <taxon>Insecta</taxon>
        <taxon>Pterygota</taxon>
        <taxon>Neoptera</taxon>
        <taxon>Endopterygota</taxon>
        <taxon>Lepidoptera</taxon>
        <taxon>Glossata</taxon>
        <taxon>Ditrysia</taxon>
        <taxon>Noctuoidea</taxon>
        <taxon>Noctuidae</taxon>
        <taxon>Amphipyrinae</taxon>
        <taxon>Spodoptera</taxon>
    </lineage>
</organism>
<evidence type="ECO:0000313" key="3">
    <source>
        <dbReference type="Proteomes" id="UP000814243"/>
    </source>
</evidence>
<dbReference type="EMBL" id="JACEFF010000930">
    <property type="protein sequence ID" value="KAH9628034.1"/>
    <property type="molecule type" value="Genomic_DNA"/>
</dbReference>
<dbReference type="Proteomes" id="UP000814243">
    <property type="component" value="Unassembled WGS sequence"/>
</dbReference>
<comment type="caution">
    <text evidence="2">The sequence shown here is derived from an EMBL/GenBank/DDBJ whole genome shotgun (WGS) entry which is preliminary data.</text>
</comment>
<name>A0A922M0G2_SPOEX</name>
<sequence length="284" mass="30752">MVLEGTTNFRHMKIGGLICIIASLHNAHIPEIIAMVTKYMVDVLTRVMMPEETIILLKPMMNGCCMNVLFVFKVILLLLVAPWLTCARSEDVVNNTELLGNSSDPNKDMYVIHAMVYQVGIVTNKTDNETANMNSTGNQEAVTFFHTNGSAGLDLSKIPAPLLTNVTAQSMVGVAPVAVNPENATNQLPWSTLDHLANMELVPPPVAADTPLNNFYKNLFKRELGDKPVAVNSGSAVIPQAAGVQSIAIPPLLTLNNNMSDIPVPIPNTSVVHYSKINTLVTKP</sequence>
<keyword evidence="1" id="KW-1133">Transmembrane helix</keyword>
<keyword evidence="1" id="KW-0812">Transmembrane</keyword>
<gene>
    <name evidence="2" type="ORF">HF086_018009</name>
</gene>
<evidence type="ECO:0000313" key="2">
    <source>
        <dbReference type="EMBL" id="KAH9628034.1"/>
    </source>
</evidence>
<reference evidence="2" key="1">
    <citation type="journal article" date="2021" name="G3 (Bethesda)">
        <title>Genome and transcriptome analysis of the beet armyworm Spodoptera exigua reveals targets for pest control. .</title>
        <authorList>
            <person name="Simon S."/>
            <person name="Breeschoten T."/>
            <person name="Jansen H.J."/>
            <person name="Dirks R.P."/>
            <person name="Schranz M.E."/>
            <person name="Ros V.I.D."/>
        </authorList>
    </citation>
    <scope>NUCLEOTIDE SEQUENCE</scope>
    <source>
        <strain evidence="2">TB_SE_WUR_2020</strain>
    </source>
</reference>
<proteinExistence type="predicted"/>
<feature type="transmembrane region" description="Helical" evidence="1">
    <location>
        <begin position="64"/>
        <end position="84"/>
    </location>
</feature>